<keyword evidence="1" id="KW-1133">Transmembrane helix</keyword>
<feature type="transmembrane region" description="Helical" evidence="1">
    <location>
        <begin position="13"/>
        <end position="30"/>
    </location>
</feature>
<organism evidence="2 3">
    <name type="scientific">Amycolatopsis cihanbeyliensis</name>
    <dbReference type="NCBI Taxonomy" id="1128664"/>
    <lineage>
        <taxon>Bacteria</taxon>
        <taxon>Bacillati</taxon>
        <taxon>Actinomycetota</taxon>
        <taxon>Actinomycetes</taxon>
        <taxon>Pseudonocardiales</taxon>
        <taxon>Pseudonocardiaceae</taxon>
        <taxon>Amycolatopsis</taxon>
    </lineage>
</organism>
<evidence type="ECO:0000256" key="1">
    <source>
        <dbReference type="SAM" id="Phobius"/>
    </source>
</evidence>
<gene>
    <name evidence="2" type="ORF">FB471_5818</name>
</gene>
<comment type="caution">
    <text evidence="2">The sequence shown here is derived from an EMBL/GenBank/DDBJ whole genome shotgun (WGS) entry which is preliminary data.</text>
</comment>
<dbReference type="Proteomes" id="UP000320876">
    <property type="component" value="Unassembled WGS sequence"/>
</dbReference>
<evidence type="ECO:0000313" key="2">
    <source>
        <dbReference type="EMBL" id="TQI93678.1"/>
    </source>
</evidence>
<accession>A0A542CS77</accession>
<dbReference type="AlphaFoldDB" id="A0A542CS77"/>
<dbReference type="EMBL" id="VFML01000002">
    <property type="protein sequence ID" value="TQI93678.1"/>
    <property type="molecule type" value="Genomic_DNA"/>
</dbReference>
<sequence length="31" mass="3232">MKVLVSVSSMVRIALWLMLIAVVFGAVLAGG</sequence>
<keyword evidence="1" id="KW-0812">Transmembrane</keyword>
<evidence type="ECO:0000313" key="3">
    <source>
        <dbReference type="Proteomes" id="UP000320876"/>
    </source>
</evidence>
<keyword evidence="1" id="KW-0472">Membrane</keyword>
<reference evidence="2 3" key="1">
    <citation type="submission" date="2019-06" db="EMBL/GenBank/DDBJ databases">
        <title>Sequencing the genomes of 1000 actinobacteria strains.</title>
        <authorList>
            <person name="Klenk H.-P."/>
        </authorList>
    </citation>
    <scope>NUCLEOTIDE SEQUENCE [LARGE SCALE GENOMIC DNA]</scope>
    <source>
        <strain evidence="2 3">DSM 45679</strain>
    </source>
</reference>
<protein>
    <submittedName>
        <fullName evidence="2">Uncharacterized protein</fullName>
    </submittedName>
</protein>
<name>A0A542CS77_AMYCI</name>
<proteinExistence type="predicted"/>
<keyword evidence="3" id="KW-1185">Reference proteome</keyword>